<protein>
    <submittedName>
        <fullName evidence="1">Uncharacterized protein</fullName>
    </submittedName>
</protein>
<proteinExistence type="predicted"/>
<comment type="caution">
    <text evidence="1">The sequence shown here is derived from an EMBL/GenBank/DDBJ whole genome shotgun (WGS) entry which is preliminary data.</text>
</comment>
<name>A0ACC1LXH5_9FUNG</name>
<evidence type="ECO:0000313" key="2">
    <source>
        <dbReference type="Proteomes" id="UP001139981"/>
    </source>
</evidence>
<accession>A0ACC1LXH5</accession>
<dbReference type="EMBL" id="JANBVB010002044">
    <property type="protein sequence ID" value="KAJ2888387.1"/>
    <property type="molecule type" value="Genomic_DNA"/>
</dbReference>
<keyword evidence="2" id="KW-1185">Reference proteome</keyword>
<evidence type="ECO:0000313" key="1">
    <source>
        <dbReference type="EMBL" id="KAJ2888387.1"/>
    </source>
</evidence>
<dbReference type="Proteomes" id="UP001139981">
    <property type="component" value="Unassembled WGS sequence"/>
</dbReference>
<sequence length="147" mass="16508">MPPNSLQMSKVASRLDKAVRQTKRKQHIAHDSDDEAEDVVEWGQRLDGQDASTTDTAASSAKPSARRVTRQSGMTNKDLYRSVLVNGTEYHLGQAVQVQSSSDTPYLAIIYKLWESEKGEKQVVARWLLRQSEIFVNKKVGEIHAEP</sequence>
<organism evidence="1 2">
    <name type="scientific">Coemansia aciculifera</name>
    <dbReference type="NCBI Taxonomy" id="417176"/>
    <lineage>
        <taxon>Eukaryota</taxon>
        <taxon>Fungi</taxon>
        <taxon>Fungi incertae sedis</taxon>
        <taxon>Zoopagomycota</taxon>
        <taxon>Kickxellomycotina</taxon>
        <taxon>Kickxellomycetes</taxon>
        <taxon>Kickxellales</taxon>
        <taxon>Kickxellaceae</taxon>
        <taxon>Coemansia</taxon>
    </lineage>
</organism>
<gene>
    <name evidence="1" type="ORF">IWW38_004948</name>
</gene>
<feature type="non-terminal residue" evidence="1">
    <location>
        <position position="147"/>
    </location>
</feature>
<reference evidence="1" key="1">
    <citation type="submission" date="2022-07" db="EMBL/GenBank/DDBJ databases">
        <title>Phylogenomic reconstructions and comparative analyses of Kickxellomycotina fungi.</title>
        <authorList>
            <person name="Reynolds N.K."/>
            <person name="Stajich J.E."/>
            <person name="Barry K."/>
            <person name="Grigoriev I.V."/>
            <person name="Crous P."/>
            <person name="Smith M.E."/>
        </authorList>
    </citation>
    <scope>NUCLEOTIDE SEQUENCE</scope>
    <source>
        <strain evidence="1">CBS 190363</strain>
    </source>
</reference>